<dbReference type="Pfam" id="PF00226">
    <property type="entry name" value="DnaJ"/>
    <property type="match status" value="1"/>
</dbReference>
<dbReference type="AlphaFoldDB" id="A0A8D6T238"/>
<dbReference type="PRINTS" id="PR00625">
    <property type="entry name" value="JDOMAIN"/>
</dbReference>
<keyword evidence="2" id="KW-0472">Membrane</keyword>
<evidence type="ECO:0000256" key="2">
    <source>
        <dbReference type="SAM" id="Phobius"/>
    </source>
</evidence>
<dbReference type="GO" id="GO:0051082">
    <property type="term" value="F:unfolded protein binding"/>
    <property type="evidence" value="ECO:0007669"/>
    <property type="project" value="TreeGrafter"/>
</dbReference>
<dbReference type="InterPro" id="IPR001623">
    <property type="entry name" value="DnaJ_domain"/>
</dbReference>
<proteinExistence type="predicted"/>
<keyword evidence="1" id="KW-0143">Chaperone</keyword>
<dbReference type="GO" id="GO:0042026">
    <property type="term" value="P:protein refolding"/>
    <property type="evidence" value="ECO:0007669"/>
    <property type="project" value="TreeGrafter"/>
</dbReference>
<dbReference type="CDD" id="cd06257">
    <property type="entry name" value="DnaJ"/>
    <property type="match status" value="1"/>
</dbReference>
<dbReference type="Gene3D" id="1.10.287.110">
    <property type="entry name" value="DnaJ domain"/>
    <property type="match status" value="1"/>
</dbReference>
<dbReference type="RefSeq" id="WP_174890775.1">
    <property type="nucleotide sequence ID" value="NZ_JAXUCF010000025.1"/>
</dbReference>
<dbReference type="EMBL" id="LR793264">
    <property type="protein sequence ID" value="CAB3559027.1"/>
    <property type="molecule type" value="Genomic_DNA"/>
</dbReference>
<evidence type="ECO:0000313" key="4">
    <source>
        <dbReference type="EMBL" id="CAB3559027.1"/>
    </source>
</evidence>
<keyword evidence="2" id="KW-0812">Transmembrane</keyword>
<feature type="domain" description="J" evidence="3">
    <location>
        <begin position="3"/>
        <end position="68"/>
    </location>
</feature>
<feature type="transmembrane region" description="Helical" evidence="2">
    <location>
        <begin position="105"/>
        <end position="133"/>
    </location>
</feature>
<evidence type="ECO:0000259" key="3">
    <source>
        <dbReference type="PROSITE" id="PS50076"/>
    </source>
</evidence>
<dbReference type="SUPFAM" id="SSF46565">
    <property type="entry name" value="Chaperone J-domain"/>
    <property type="match status" value="1"/>
</dbReference>
<reference evidence="4" key="1">
    <citation type="submission" date="2020-04" db="EMBL/GenBank/DDBJ databases">
        <authorList>
            <person name="Naeem R."/>
            <person name="Antony C."/>
            <person name="Guan Q."/>
        </authorList>
    </citation>
    <scope>NUCLEOTIDE SEQUENCE</scope>
    <source>
        <strain evidence="4">NGKP54</strain>
    </source>
</reference>
<evidence type="ECO:0000256" key="1">
    <source>
        <dbReference type="ARBA" id="ARBA00023186"/>
    </source>
</evidence>
<dbReference type="PANTHER" id="PTHR43096">
    <property type="entry name" value="DNAJ HOMOLOG 1, MITOCHONDRIAL-RELATED"/>
    <property type="match status" value="1"/>
</dbReference>
<sequence length="301" mass="34182">MRTHYDNLKVSKDAPIEVIQAAYRSLAKKYHPDINKDNPDAARIMKIINSSYEILSDPQKRKEHDSWIIKETWRERAEATLKQNAPAPAPAQEVKKDKKSLITKIIDLIFSMFSLLRLGLGFCVIGFVVYAIISGIYKTSDSLTDSKNDNTQITAPSKPQNLINNINICDSSVQNRKWPISSTIFNQKDRRNGLSSLTLDNTQNNEDIYVRFTFEEDKNTSKFLRDVFIPAGNYAVLEKIPVGTYRIKTQNTKTGCVQISEPITMIERKTTTGIEYSDNSLTFYPVINGNTHFSTLPASQF</sequence>
<organism evidence="4">
    <name type="scientific">Klebsiella pneumoniae</name>
    <dbReference type="NCBI Taxonomy" id="573"/>
    <lineage>
        <taxon>Bacteria</taxon>
        <taxon>Pseudomonadati</taxon>
        <taxon>Pseudomonadota</taxon>
        <taxon>Gammaproteobacteria</taxon>
        <taxon>Enterobacterales</taxon>
        <taxon>Enterobacteriaceae</taxon>
        <taxon>Klebsiella/Raoultella group</taxon>
        <taxon>Klebsiella</taxon>
        <taxon>Klebsiella pneumoniae complex</taxon>
    </lineage>
</organism>
<gene>
    <name evidence="4" type="primary">dnaJ_1</name>
    <name evidence="4" type="ORF">NGKP54_PROKKA_03248</name>
</gene>
<dbReference type="GO" id="GO:0005737">
    <property type="term" value="C:cytoplasm"/>
    <property type="evidence" value="ECO:0007669"/>
    <property type="project" value="TreeGrafter"/>
</dbReference>
<name>A0A8D6T238_KLEPN</name>
<dbReference type="PROSITE" id="PS50076">
    <property type="entry name" value="DNAJ_2"/>
    <property type="match status" value="1"/>
</dbReference>
<protein>
    <submittedName>
        <fullName evidence="4">Chaperone protein DnaJ</fullName>
    </submittedName>
</protein>
<dbReference type="InterPro" id="IPR036869">
    <property type="entry name" value="J_dom_sf"/>
</dbReference>
<dbReference type="PANTHER" id="PTHR43096:SF52">
    <property type="entry name" value="DNAJ HOMOLOG 1, MITOCHONDRIAL-RELATED"/>
    <property type="match status" value="1"/>
</dbReference>
<dbReference type="SMART" id="SM00271">
    <property type="entry name" value="DnaJ"/>
    <property type="match status" value="1"/>
</dbReference>
<keyword evidence="2" id="KW-1133">Transmembrane helix</keyword>
<accession>A0A8D6T238</accession>